<dbReference type="InterPro" id="IPR005545">
    <property type="entry name" value="YCII"/>
</dbReference>
<proteinExistence type="inferred from homology"/>
<feature type="domain" description="YCII-related" evidence="3">
    <location>
        <begin position="59"/>
        <end position="129"/>
    </location>
</feature>
<dbReference type="SUPFAM" id="SSF54909">
    <property type="entry name" value="Dimeric alpha+beta barrel"/>
    <property type="match status" value="1"/>
</dbReference>
<reference evidence="4 5" key="1">
    <citation type="submission" date="2019-06" db="EMBL/GenBank/DDBJ databases">
        <title>Lysobacter alkalisoli sp. nov. isolated from saline-alkali soil.</title>
        <authorList>
            <person name="Sun J.-Q."/>
            <person name="Xu L."/>
        </authorList>
    </citation>
    <scope>NUCLEOTIDE SEQUENCE [LARGE SCALE GENOMIC DNA]</scope>
    <source>
        <strain evidence="4 5">SJ-36</strain>
    </source>
</reference>
<dbReference type="KEGG" id="lyj:FKV23_11985"/>
<gene>
    <name evidence="4" type="ORF">FKV23_11985</name>
</gene>
<evidence type="ECO:0000256" key="1">
    <source>
        <dbReference type="ARBA" id="ARBA00007689"/>
    </source>
</evidence>
<keyword evidence="5" id="KW-1185">Reference proteome</keyword>
<protein>
    <recommendedName>
        <fullName evidence="3">YCII-related domain-containing protein</fullName>
    </recommendedName>
</protein>
<dbReference type="InterPro" id="IPR011008">
    <property type="entry name" value="Dimeric_a/b-barrel"/>
</dbReference>
<evidence type="ECO:0000256" key="2">
    <source>
        <dbReference type="SAM" id="SignalP"/>
    </source>
</evidence>
<name>A0A514BUM5_9GAMM</name>
<dbReference type="Pfam" id="PF03795">
    <property type="entry name" value="YCII"/>
    <property type="match status" value="1"/>
</dbReference>
<dbReference type="Proteomes" id="UP000317199">
    <property type="component" value="Chromosome"/>
</dbReference>
<sequence length="158" mass="16896">MHWAKAFLLVACQSLAFGAFAQEPADEVAPPGYDAELAESLGADDYGMRGYVLVILKSGPTPVPKGEARDAMFKGHFANMARLAAEGRLAVAGPLDGVDGWRGLFVLAVDDIETAKELVATDPVIQNGEMIAEYHKYYGSAALMQVNEVHGKIARKGM</sequence>
<feature type="chain" id="PRO_5021717189" description="YCII-related domain-containing protein" evidence="2">
    <location>
        <begin position="22"/>
        <end position="158"/>
    </location>
</feature>
<accession>A0A514BUM5</accession>
<evidence type="ECO:0000313" key="5">
    <source>
        <dbReference type="Proteomes" id="UP000317199"/>
    </source>
</evidence>
<dbReference type="Gene3D" id="3.30.70.1060">
    <property type="entry name" value="Dimeric alpha+beta barrel"/>
    <property type="match status" value="1"/>
</dbReference>
<evidence type="ECO:0000259" key="3">
    <source>
        <dbReference type="Pfam" id="PF03795"/>
    </source>
</evidence>
<dbReference type="RefSeq" id="WP_141624051.1">
    <property type="nucleotide sequence ID" value="NZ_CP041242.1"/>
</dbReference>
<dbReference type="EMBL" id="CP041242">
    <property type="protein sequence ID" value="QDH70719.1"/>
    <property type="molecule type" value="Genomic_DNA"/>
</dbReference>
<organism evidence="4 5">
    <name type="scientific">Marilutibacter alkalisoli</name>
    <dbReference type="NCBI Taxonomy" id="2591633"/>
    <lineage>
        <taxon>Bacteria</taxon>
        <taxon>Pseudomonadati</taxon>
        <taxon>Pseudomonadota</taxon>
        <taxon>Gammaproteobacteria</taxon>
        <taxon>Lysobacterales</taxon>
        <taxon>Lysobacteraceae</taxon>
        <taxon>Marilutibacter</taxon>
    </lineage>
</organism>
<feature type="signal peptide" evidence="2">
    <location>
        <begin position="1"/>
        <end position="21"/>
    </location>
</feature>
<keyword evidence="2" id="KW-0732">Signal</keyword>
<comment type="similarity">
    <text evidence="1">Belongs to the YciI family.</text>
</comment>
<evidence type="ECO:0000313" key="4">
    <source>
        <dbReference type="EMBL" id="QDH70719.1"/>
    </source>
</evidence>
<dbReference type="AlphaFoldDB" id="A0A514BUM5"/>
<dbReference type="OrthoDB" id="8481699at2"/>